<reference evidence="1 2" key="1">
    <citation type="submission" date="2020-02" db="EMBL/GenBank/DDBJ databases">
        <title>Complete Genome Sequence of Lactobacillus sp. NFFJ11 Isolated from animal feed.</title>
        <authorList>
            <person name="Jung J.Y."/>
        </authorList>
    </citation>
    <scope>NUCLEOTIDE SEQUENCE [LARGE SCALE GENOMIC DNA]</scope>
    <source>
        <strain evidence="1 2">NFFJ11</strain>
    </source>
</reference>
<evidence type="ECO:0000313" key="2">
    <source>
        <dbReference type="Proteomes" id="UP000514410"/>
    </source>
</evidence>
<evidence type="ECO:0000313" key="1">
    <source>
        <dbReference type="EMBL" id="QMT83414.1"/>
    </source>
</evidence>
<keyword evidence="1" id="KW-0808">Transferase</keyword>
<dbReference type="AlphaFoldDB" id="A0A7L7KWH5"/>
<dbReference type="Gene3D" id="3.40.50.11090">
    <property type="match status" value="1"/>
</dbReference>
<dbReference type="EMBL" id="CP049366">
    <property type="protein sequence ID" value="QMT83414.1"/>
    <property type="molecule type" value="Genomic_DNA"/>
</dbReference>
<dbReference type="Proteomes" id="UP000514410">
    <property type="component" value="Chromosome"/>
</dbReference>
<keyword evidence="2" id="KW-1185">Reference proteome</keyword>
<dbReference type="GO" id="GO:0016740">
    <property type="term" value="F:transferase activity"/>
    <property type="evidence" value="ECO:0007669"/>
    <property type="project" value="UniProtKB-KW"/>
</dbReference>
<proteinExistence type="predicted"/>
<dbReference type="RefSeq" id="WP_059074126.1">
    <property type="nucleotide sequence ID" value="NZ_CP049366.1"/>
</dbReference>
<sequence>MKQQKSKLQDVSQGDIHNYDSILKYFNDEPAIQNKKSVYHSITFVTTGIIEFDGGQTTMLHLGTLLSQKGYEVYYLSYVPQSQEEMERNAEANYENYQGTCLSYEHLDTHQSDIWFATLWESAYVIKNKPGYKMYFVQDYEPYFYPYGDRYQLAKKSYNLGLHMISLGPWCAKMIEENCPNHGKIDQITFPVDLANYPFKKRNFDKYESKKTFDLAVYTKWDSPRRAPINLQMVLKNTERLLEEKDGIRLRIHYFGSTKDKKFINGENLGKLSKAEMNDLYRKCDFGIAPSMTNFSLVPFEMMSTGLPFIDFKEGTGKYFIPNEFSFSVAMDEKALVDLFMTVKEHVNYLKENNDKTQQFLQTIQWTHTLNDFVKIIENI</sequence>
<gene>
    <name evidence="1" type="ORF">G6534_01565</name>
</gene>
<dbReference type="KEGG" id="cpab:G6534_01565"/>
<organism evidence="1 2">
    <name type="scientific">Companilactobacillus pabuli</name>
    <dbReference type="NCBI Taxonomy" id="2714036"/>
    <lineage>
        <taxon>Bacteria</taxon>
        <taxon>Bacillati</taxon>
        <taxon>Bacillota</taxon>
        <taxon>Bacilli</taxon>
        <taxon>Lactobacillales</taxon>
        <taxon>Lactobacillaceae</taxon>
        <taxon>Companilactobacillus</taxon>
    </lineage>
</organism>
<dbReference type="Gene3D" id="3.40.50.2000">
    <property type="entry name" value="Glycogen Phosphorylase B"/>
    <property type="match status" value="1"/>
</dbReference>
<dbReference type="SUPFAM" id="SSF53756">
    <property type="entry name" value="UDP-Glycosyltransferase/glycogen phosphorylase"/>
    <property type="match status" value="1"/>
</dbReference>
<name>A0A7L7KWH5_9LACO</name>
<accession>A0A7L7KWH5</accession>
<protein>
    <submittedName>
        <fullName evidence="1">Glycosyltransferase family 1 protein</fullName>
    </submittedName>
</protein>